<protein>
    <submittedName>
        <fullName evidence="1">Uncharacterized protein</fullName>
    </submittedName>
</protein>
<name>F0JF33_9BACT</name>
<accession>F0JF33</accession>
<sequence length="33" mass="4177">MIIELEKTYRDQLNIRVFFRHIFWNINRLGLLN</sequence>
<dbReference type="Proteomes" id="UP000007845">
    <property type="component" value="Chromosome"/>
</dbReference>
<keyword evidence="2" id="KW-1185">Reference proteome</keyword>
<dbReference type="HOGENOM" id="CLU_3381529_0_0_7"/>
<dbReference type="AlphaFoldDB" id="F0JF33"/>
<dbReference type="EMBL" id="CP003220">
    <property type="protein sequence ID" value="EGB14834.1"/>
    <property type="molecule type" value="Genomic_DNA"/>
</dbReference>
<evidence type="ECO:0000313" key="2">
    <source>
        <dbReference type="Proteomes" id="UP000007845"/>
    </source>
</evidence>
<proteinExistence type="predicted"/>
<reference evidence="1 2" key="1">
    <citation type="journal article" date="2011" name="J. Bacteriol.">
        <title>Genome sequence of the mercury-methylating strain Desulfovibrio desulfuricans ND132.</title>
        <authorList>
            <person name="Brown S.D."/>
            <person name="Gilmour C.C."/>
            <person name="Kucken A.M."/>
            <person name="Wall J.D."/>
            <person name="Elias D.A."/>
            <person name="Brandt C.C."/>
            <person name="Podar M."/>
            <person name="Chertkov O."/>
            <person name="Held B."/>
            <person name="Bruce D.C."/>
            <person name="Detter J.C."/>
            <person name="Tapia R."/>
            <person name="Han C.S."/>
            <person name="Goodwin L.A."/>
            <person name="Cheng J.F."/>
            <person name="Pitluck S."/>
            <person name="Woyke T."/>
            <person name="Mikhailova N."/>
            <person name="Ivanova N.N."/>
            <person name="Han J."/>
            <person name="Lucas S."/>
            <person name="Lapidus A.L."/>
            <person name="Land M.L."/>
            <person name="Hauser L.J."/>
            <person name="Palumbo A.V."/>
        </authorList>
    </citation>
    <scope>NUCLEOTIDE SEQUENCE [LARGE SCALE GENOMIC DNA]</scope>
    <source>
        <strain evidence="1 2">ND132</strain>
    </source>
</reference>
<organism evidence="1 2">
    <name type="scientific">Pseudodesulfovibrio mercurii</name>
    <dbReference type="NCBI Taxonomy" id="641491"/>
    <lineage>
        <taxon>Bacteria</taxon>
        <taxon>Pseudomonadati</taxon>
        <taxon>Thermodesulfobacteriota</taxon>
        <taxon>Desulfovibrionia</taxon>
        <taxon>Desulfovibrionales</taxon>
        <taxon>Desulfovibrionaceae</taxon>
    </lineage>
</organism>
<evidence type="ECO:0000313" key="1">
    <source>
        <dbReference type="EMBL" id="EGB14834.1"/>
    </source>
</evidence>
<gene>
    <name evidence="1" type="ORF">DND132_1627</name>
</gene>
<dbReference type="KEGG" id="ddn:DND132_1627"/>
<dbReference type="STRING" id="641491.DND132_1627"/>